<evidence type="ECO:0000313" key="2">
    <source>
        <dbReference type="Proteomes" id="UP000219565"/>
    </source>
</evidence>
<dbReference type="EMBL" id="OBEG01000001">
    <property type="protein sequence ID" value="SNY74843.1"/>
    <property type="molecule type" value="Genomic_DNA"/>
</dbReference>
<keyword evidence="2" id="KW-1185">Reference proteome</keyword>
<dbReference type="OrthoDB" id="3699287at2"/>
<proteinExistence type="predicted"/>
<gene>
    <name evidence="1" type="ORF">SAMN04244553_0353</name>
</gene>
<dbReference type="RefSeq" id="WP_067778924.1">
    <property type="nucleotide sequence ID" value="NZ_JAMTCV010000002.1"/>
</dbReference>
<dbReference type="Proteomes" id="UP000219565">
    <property type="component" value="Unassembled WGS sequence"/>
</dbReference>
<sequence>MAQKTLAELIDGDLPPAIAALPPDRLAALAETVERAEHKEFYDLQAAANSLLDLVPKMLRGAVKKAVRM</sequence>
<reference evidence="1 2" key="1">
    <citation type="submission" date="2017-09" db="EMBL/GenBank/DDBJ databases">
        <authorList>
            <person name="Ehlers B."/>
            <person name="Leendertz F.H."/>
        </authorList>
    </citation>
    <scope>NUCLEOTIDE SEQUENCE [LARGE SCALE GENOMIC DNA]</scope>
    <source>
        <strain evidence="1 2">DSM 45537</strain>
    </source>
</reference>
<organism evidence="1 2">
    <name type="scientific">Nocardia amikacinitolerans</name>
    <dbReference type="NCBI Taxonomy" id="756689"/>
    <lineage>
        <taxon>Bacteria</taxon>
        <taxon>Bacillati</taxon>
        <taxon>Actinomycetota</taxon>
        <taxon>Actinomycetes</taxon>
        <taxon>Mycobacteriales</taxon>
        <taxon>Nocardiaceae</taxon>
        <taxon>Nocardia</taxon>
    </lineage>
</organism>
<dbReference type="STRING" id="1379680.GCA_001612615_00669"/>
<protein>
    <submittedName>
        <fullName evidence="1">Uncharacterized protein</fullName>
    </submittedName>
</protein>
<dbReference type="AlphaFoldDB" id="A0A285KRL0"/>
<accession>A0A285KRL0</accession>
<name>A0A285KRL0_9NOCA</name>
<evidence type="ECO:0000313" key="1">
    <source>
        <dbReference type="EMBL" id="SNY74843.1"/>
    </source>
</evidence>